<protein>
    <submittedName>
        <fullName evidence="2">Uncharacterized protein</fullName>
    </submittedName>
</protein>
<gene>
    <name evidence="2" type="ORF">METZ01_LOCUS312504</name>
</gene>
<keyword evidence="1" id="KW-1133">Transmembrane helix</keyword>
<dbReference type="Pfam" id="PF12679">
    <property type="entry name" value="ABC2_membrane_2"/>
    <property type="match status" value="1"/>
</dbReference>
<feature type="non-terminal residue" evidence="2">
    <location>
        <position position="104"/>
    </location>
</feature>
<reference evidence="2" key="1">
    <citation type="submission" date="2018-05" db="EMBL/GenBank/DDBJ databases">
        <authorList>
            <person name="Lanie J.A."/>
            <person name="Ng W.-L."/>
            <person name="Kazmierczak K.M."/>
            <person name="Andrzejewski T.M."/>
            <person name="Davidsen T.M."/>
            <person name="Wayne K.J."/>
            <person name="Tettelin H."/>
            <person name="Glass J.I."/>
            <person name="Rusch D."/>
            <person name="Podicherti R."/>
            <person name="Tsui H.-C.T."/>
            <person name="Winkler M.E."/>
        </authorList>
    </citation>
    <scope>NUCLEOTIDE SEQUENCE</scope>
</reference>
<organism evidence="2">
    <name type="scientific">marine metagenome</name>
    <dbReference type="NCBI Taxonomy" id="408172"/>
    <lineage>
        <taxon>unclassified sequences</taxon>
        <taxon>metagenomes</taxon>
        <taxon>ecological metagenomes</taxon>
    </lineage>
</organism>
<keyword evidence="1" id="KW-0812">Transmembrane</keyword>
<proteinExistence type="predicted"/>
<evidence type="ECO:0000256" key="1">
    <source>
        <dbReference type="SAM" id="Phobius"/>
    </source>
</evidence>
<sequence>MLTLIRRELAGHFLSMRGYVIMAGIQLILGGSLLMVLHKLNGLPYDLPFTEQFPQTQFFWLVLLLIAPVITMRTFAHEKATGTFETLLTTPISDAQVVLAKFAG</sequence>
<dbReference type="AlphaFoldDB" id="A0A382NG19"/>
<dbReference type="EMBL" id="UINC01099968">
    <property type="protein sequence ID" value="SVC59650.1"/>
    <property type="molecule type" value="Genomic_DNA"/>
</dbReference>
<evidence type="ECO:0000313" key="2">
    <source>
        <dbReference type="EMBL" id="SVC59650.1"/>
    </source>
</evidence>
<name>A0A382NG19_9ZZZZ</name>
<feature type="transmembrane region" description="Helical" evidence="1">
    <location>
        <begin position="20"/>
        <end position="38"/>
    </location>
</feature>
<feature type="transmembrane region" description="Helical" evidence="1">
    <location>
        <begin position="58"/>
        <end position="76"/>
    </location>
</feature>
<accession>A0A382NG19</accession>
<keyword evidence="1" id="KW-0472">Membrane</keyword>